<gene>
    <name evidence="11" type="primary">mepA_24</name>
    <name evidence="11" type="ORF">SDC9_43998</name>
</gene>
<dbReference type="GO" id="GO:0015297">
    <property type="term" value="F:antiporter activity"/>
    <property type="evidence" value="ECO:0007669"/>
    <property type="project" value="InterPro"/>
</dbReference>
<comment type="similarity">
    <text evidence="2">Belongs to the multi antimicrobial extrusion (MATE) (TC 2.A.66.1) family. MepA subfamily.</text>
</comment>
<evidence type="ECO:0000256" key="2">
    <source>
        <dbReference type="ARBA" id="ARBA00008417"/>
    </source>
</evidence>
<evidence type="ECO:0000256" key="7">
    <source>
        <dbReference type="ARBA" id="ARBA00022989"/>
    </source>
</evidence>
<dbReference type="GO" id="GO:0046677">
    <property type="term" value="P:response to antibiotic"/>
    <property type="evidence" value="ECO:0007669"/>
    <property type="project" value="UniProtKB-KW"/>
</dbReference>
<comment type="subcellular location">
    <subcellularLocation>
        <location evidence="1">Cell membrane</location>
        <topology evidence="1">Multi-pass membrane protein</topology>
    </subcellularLocation>
</comment>
<dbReference type="NCBIfam" id="TIGR00797">
    <property type="entry name" value="matE"/>
    <property type="match status" value="1"/>
</dbReference>
<evidence type="ECO:0000256" key="3">
    <source>
        <dbReference type="ARBA" id="ARBA00022106"/>
    </source>
</evidence>
<dbReference type="EMBL" id="VSSQ01000575">
    <property type="protein sequence ID" value="MPL97803.1"/>
    <property type="molecule type" value="Genomic_DNA"/>
</dbReference>
<dbReference type="GO" id="GO:0005886">
    <property type="term" value="C:plasma membrane"/>
    <property type="evidence" value="ECO:0007669"/>
    <property type="project" value="UniProtKB-SubCell"/>
</dbReference>
<dbReference type="PANTHER" id="PTHR43823">
    <property type="entry name" value="SPORULATION PROTEIN YKVU"/>
    <property type="match status" value="1"/>
</dbReference>
<feature type="transmembrane region" description="Helical" evidence="10">
    <location>
        <begin position="100"/>
        <end position="122"/>
    </location>
</feature>
<feature type="transmembrane region" description="Helical" evidence="10">
    <location>
        <begin position="276"/>
        <end position="293"/>
    </location>
</feature>
<dbReference type="PANTHER" id="PTHR43823:SF3">
    <property type="entry name" value="MULTIDRUG EXPORT PROTEIN MEPA"/>
    <property type="match status" value="1"/>
</dbReference>
<feature type="transmembrane region" description="Helical" evidence="10">
    <location>
        <begin position="175"/>
        <end position="195"/>
    </location>
</feature>
<keyword evidence="9" id="KW-0046">Antibiotic resistance</keyword>
<evidence type="ECO:0000256" key="4">
    <source>
        <dbReference type="ARBA" id="ARBA00022448"/>
    </source>
</evidence>
<feature type="transmembrane region" description="Helical" evidence="10">
    <location>
        <begin position="423"/>
        <end position="444"/>
    </location>
</feature>
<evidence type="ECO:0000256" key="6">
    <source>
        <dbReference type="ARBA" id="ARBA00022692"/>
    </source>
</evidence>
<feature type="transmembrane region" description="Helical" evidence="10">
    <location>
        <begin position="20"/>
        <end position="41"/>
    </location>
</feature>
<comment type="caution">
    <text evidence="11">The sequence shown here is derived from an EMBL/GenBank/DDBJ whole genome shotgun (WGS) entry which is preliminary data.</text>
</comment>
<keyword evidence="5" id="KW-1003">Cell membrane</keyword>
<keyword evidence="8 10" id="KW-0472">Membrane</keyword>
<keyword evidence="6 10" id="KW-0812">Transmembrane</keyword>
<proteinExistence type="inferred from homology"/>
<sequence length="461" mass="49877">MEKAHNEDKSFLGTEPIRPLMFRLSVPAILAQLINVLYNIVDRIYIGHMPEVGGLALTGLGVCTPLIIIVSAFAMLVAMGGAPNASIEMGKKNDEGAEHIMGSCVALQLVISAVLTAALLIWNRPLLLMFGASENTIGYASQYMNIYAIGTVFVQLTLGMNAFITAQGYAKVSMYTVLIGAICNIILDPIMIFGMNMGVRGAALATIISQGISCVWVIHFLTSPKSSIKLRMKNIRFDNVLLSCVALGAAPFIMQASESIISICFNSSLLKYGGDIAVGAMTILSTVMQFAMLPMQGFAQGAQPISSYNFGAHNSARVKQTFRLLLICCCTYSVLLWVAVQIFPQVFASLFTNDTAMVAYTKSALRIYAGAMFIMGVQIACQMTFISLGNAKTSIFVAVFRKFIMLVPLIYLLPMLLPDKTVAVYLAEPISDTAAVICTGIVFAKEFRKAIKKLDEGPHDN</sequence>
<dbReference type="AlphaFoldDB" id="A0A644W5W3"/>
<feature type="transmembrane region" description="Helical" evidence="10">
    <location>
        <begin position="142"/>
        <end position="163"/>
    </location>
</feature>
<evidence type="ECO:0000256" key="1">
    <source>
        <dbReference type="ARBA" id="ARBA00004651"/>
    </source>
</evidence>
<dbReference type="InterPro" id="IPR002528">
    <property type="entry name" value="MATE_fam"/>
</dbReference>
<feature type="transmembrane region" description="Helical" evidence="10">
    <location>
        <begin position="235"/>
        <end position="256"/>
    </location>
</feature>
<evidence type="ECO:0000313" key="11">
    <source>
        <dbReference type="EMBL" id="MPL97803.1"/>
    </source>
</evidence>
<dbReference type="Pfam" id="PF01554">
    <property type="entry name" value="MatE"/>
    <property type="match status" value="2"/>
</dbReference>
<name>A0A644W5W3_9ZZZZ</name>
<feature type="transmembrane region" description="Helical" evidence="10">
    <location>
        <begin position="367"/>
        <end position="388"/>
    </location>
</feature>
<evidence type="ECO:0000256" key="10">
    <source>
        <dbReference type="SAM" id="Phobius"/>
    </source>
</evidence>
<evidence type="ECO:0000256" key="9">
    <source>
        <dbReference type="ARBA" id="ARBA00023251"/>
    </source>
</evidence>
<feature type="transmembrane region" description="Helical" evidence="10">
    <location>
        <begin position="324"/>
        <end position="347"/>
    </location>
</feature>
<reference evidence="11" key="1">
    <citation type="submission" date="2019-08" db="EMBL/GenBank/DDBJ databases">
        <authorList>
            <person name="Kucharzyk K."/>
            <person name="Murdoch R.W."/>
            <person name="Higgins S."/>
            <person name="Loffler F."/>
        </authorList>
    </citation>
    <scope>NUCLEOTIDE SEQUENCE</scope>
</reference>
<feature type="transmembrane region" description="Helical" evidence="10">
    <location>
        <begin position="53"/>
        <end position="79"/>
    </location>
</feature>
<feature type="transmembrane region" description="Helical" evidence="10">
    <location>
        <begin position="201"/>
        <end position="223"/>
    </location>
</feature>
<evidence type="ECO:0000256" key="8">
    <source>
        <dbReference type="ARBA" id="ARBA00023136"/>
    </source>
</evidence>
<dbReference type="CDD" id="cd13143">
    <property type="entry name" value="MATE_MepA_like"/>
    <property type="match status" value="1"/>
</dbReference>
<dbReference type="GO" id="GO:0042910">
    <property type="term" value="F:xenobiotic transmembrane transporter activity"/>
    <property type="evidence" value="ECO:0007669"/>
    <property type="project" value="InterPro"/>
</dbReference>
<evidence type="ECO:0000256" key="5">
    <source>
        <dbReference type="ARBA" id="ARBA00022475"/>
    </source>
</evidence>
<feature type="transmembrane region" description="Helical" evidence="10">
    <location>
        <begin position="395"/>
        <end position="417"/>
    </location>
</feature>
<dbReference type="InterPro" id="IPR051327">
    <property type="entry name" value="MATE_MepA_subfamily"/>
</dbReference>
<dbReference type="InterPro" id="IPR048279">
    <property type="entry name" value="MdtK-like"/>
</dbReference>
<dbReference type="PIRSF" id="PIRSF006603">
    <property type="entry name" value="DinF"/>
    <property type="match status" value="1"/>
</dbReference>
<protein>
    <recommendedName>
        <fullName evidence="3">Multidrug export protein MepA</fullName>
    </recommendedName>
</protein>
<keyword evidence="7 10" id="KW-1133">Transmembrane helix</keyword>
<dbReference type="InterPro" id="IPR045070">
    <property type="entry name" value="MATE_MepA-like"/>
</dbReference>
<keyword evidence="4" id="KW-0813">Transport</keyword>
<accession>A0A644W5W3</accession>
<organism evidence="11">
    <name type="scientific">bioreactor metagenome</name>
    <dbReference type="NCBI Taxonomy" id="1076179"/>
    <lineage>
        <taxon>unclassified sequences</taxon>
        <taxon>metagenomes</taxon>
        <taxon>ecological metagenomes</taxon>
    </lineage>
</organism>